<comment type="subcellular location">
    <subcellularLocation>
        <location evidence="1">Nucleus</location>
    </subcellularLocation>
</comment>
<dbReference type="SUPFAM" id="SSF46689">
    <property type="entry name" value="Homeodomain-like"/>
    <property type="match status" value="1"/>
</dbReference>
<evidence type="ECO:0000259" key="5">
    <source>
        <dbReference type="PROSITE" id="PS51253"/>
    </source>
</evidence>
<dbReference type="GO" id="GO:0005634">
    <property type="term" value="C:nucleus"/>
    <property type="evidence" value="ECO:0007669"/>
    <property type="project" value="UniProtKB-SubCell"/>
</dbReference>
<keyword evidence="7" id="KW-1185">Reference proteome</keyword>
<gene>
    <name evidence="6" type="ORF">PVAND_014896</name>
</gene>
<evidence type="ECO:0000256" key="3">
    <source>
        <dbReference type="ARBA" id="ARBA00023242"/>
    </source>
</evidence>
<evidence type="ECO:0000256" key="1">
    <source>
        <dbReference type="ARBA" id="ARBA00004123"/>
    </source>
</evidence>
<organism evidence="6 7">
    <name type="scientific">Polypedilum vanderplanki</name>
    <name type="common">Sleeping chironomid midge</name>
    <dbReference type="NCBI Taxonomy" id="319348"/>
    <lineage>
        <taxon>Eukaryota</taxon>
        <taxon>Metazoa</taxon>
        <taxon>Ecdysozoa</taxon>
        <taxon>Arthropoda</taxon>
        <taxon>Hexapoda</taxon>
        <taxon>Insecta</taxon>
        <taxon>Pterygota</taxon>
        <taxon>Neoptera</taxon>
        <taxon>Endopterygota</taxon>
        <taxon>Diptera</taxon>
        <taxon>Nematocera</taxon>
        <taxon>Chironomoidea</taxon>
        <taxon>Chironomidae</taxon>
        <taxon>Chironominae</taxon>
        <taxon>Polypedilum</taxon>
        <taxon>Polypedilum</taxon>
    </lineage>
</organism>
<dbReference type="Gene3D" id="1.10.10.60">
    <property type="entry name" value="Homeodomain-like"/>
    <property type="match status" value="1"/>
</dbReference>
<reference evidence="6" key="1">
    <citation type="submission" date="2021-03" db="EMBL/GenBank/DDBJ databases">
        <title>Chromosome level genome of the anhydrobiotic midge Polypedilum vanderplanki.</title>
        <authorList>
            <person name="Yoshida Y."/>
            <person name="Kikawada T."/>
            <person name="Gusev O."/>
        </authorList>
    </citation>
    <scope>NUCLEOTIDE SEQUENCE</scope>
    <source>
        <strain evidence="6">NIAS01</strain>
        <tissue evidence="6">Whole body or cell culture</tissue>
    </source>
</reference>
<keyword evidence="2" id="KW-0238">DNA-binding</keyword>
<dbReference type="PROSITE" id="PS51253">
    <property type="entry name" value="HTH_CENPB"/>
    <property type="match status" value="1"/>
</dbReference>
<keyword evidence="3" id="KW-0539">Nucleus</keyword>
<feature type="domain" description="HTH CENPB-type" evidence="5">
    <location>
        <begin position="150"/>
        <end position="224"/>
    </location>
</feature>
<dbReference type="EMBL" id="JADBJN010000004">
    <property type="protein sequence ID" value="KAG5666889.1"/>
    <property type="molecule type" value="Genomic_DNA"/>
</dbReference>
<dbReference type="AlphaFoldDB" id="A0A9J6BAI7"/>
<feature type="region of interest" description="Disordered" evidence="4">
    <location>
        <begin position="76"/>
        <end position="99"/>
    </location>
</feature>
<dbReference type="OrthoDB" id="71166at2759"/>
<evidence type="ECO:0000256" key="4">
    <source>
        <dbReference type="SAM" id="MobiDB-lite"/>
    </source>
</evidence>
<sequence length="554" mass="65473">MKAKADNYKSSFKFITKMPPTKRNISSDPLESSTSIKIIDIKQEFNDGDVVMESFENYDENEDTEQDEFDNDEYEYEEMPEQNVNNEQQPQRKKRKRDKYLKYSREDLNKASFLVLNGKMTIFKASKIFSIPKTTLHYFVKNLRENKPIKKRGIDATLTESEEEEILEWAKAASDFGVYRMREDIVQAAADILKLNQRPGFRHELPSNAWSTRFISKHSKNLHIRKPHESVDEAIFFTKFYKFLSKNNLLDVLDRPDAFYVMEDTNFELSSVINNSINRNALRKALKRKGGDPKEIRMKDSVTVTYCFGADGRKLQELVIFNEDFKDIVQVALVDQELQSKFLFTRTKTGGHTRDSFKCYLQRLDAQLKDVQRPIFIFCSETLPQVSLDLYRWCRGREIFIISFIPFEICILELCDKEFFGLDNFEWRKEIERISENKKINEIDFIRLLKKNNDRIFDDKIIFEIFNSIGIFPFDTNRIIENFEEPEEETSIEIVEKPKVETPKSKDRAIMLHLIKMKKMNEQLREILKVKDLENIMKLSYNIDKQIDEIKAAI</sequence>
<protein>
    <recommendedName>
        <fullName evidence="5">HTH CENPB-type domain-containing protein</fullName>
    </recommendedName>
</protein>
<dbReference type="InterPro" id="IPR007889">
    <property type="entry name" value="HTH_Psq"/>
</dbReference>
<name>A0A9J6BAI7_POLVA</name>
<dbReference type="Pfam" id="PF05225">
    <property type="entry name" value="HTH_psq"/>
    <property type="match status" value="1"/>
</dbReference>
<evidence type="ECO:0000313" key="7">
    <source>
        <dbReference type="Proteomes" id="UP001107558"/>
    </source>
</evidence>
<dbReference type="InterPro" id="IPR009057">
    <property type="entry name" value="Homeodomain-like_sf"/>
</dbReference>
<comment type="caution">
    <text evidence="6">The sequence shown here is derived from an EMBL/GenBank/DDBJ whole genome shotgun (WGS) entry which is preliminary data.</text>
</comment>
<evidence type="ECO:0000313" key="6">
    <source>
        <dbReference type="EMBL" id="KAG5666889.1"/>
    </source>
</evidence>
<proteinExistence type="predicted"/>
<evidence type="ECO:0000256" key="2">
    <source>
        <dbReference type="ARBA" id="ARBA00023125"/>
    </source>
</evidence>
<dbReference type="Proteomes" id="UP001107558">
    <property type="component" value="Chromosome 4"/>
</dbReference>
<dbReference type="GO" id="GO:0003677">
    <property type="term" value="F:DNA binding"/>
    <property type="evidence" value="ECO:0007669"/>
    <property type="project" value="UniProtKB-KW"/>
</dbReference>
<accession>A0A9J6BAI7</accession>
<dbReference type="InterPro" id="IPR006600">
    <property type="entry name" value="HTH_CenpB_DNA-bd_dom"/>
</dbReference>